<reference evidence="2" key="1">
    <citation type="submission" date="2023-11" db="EMBL/GenBank/DDBJ databases">
        <authorList>
            <person name="De Vega J J."/>
            <person name="De Vega J J."/>
        </authorList>
    </citation>
    <scope>NUCLEOTIDE SEQUENCE</scope>
</reference>
<accession>A0AAD2HAZ0</accession>
<feature type="non-terminal residue" evidence="2">
    <location>
        <position position="137"/>
    </location>
</feature>
<comment type="caution">
    <text evidence="2">The sequence shown here is derived from an EMBL/GenBank/DDBJ whole genome shotgun (WGS) entry which is preliminary data.</text>
</comment>
<dbReference type="AlphaFoldDB" id="A0AAD2HAZ0"/>
<organism evidence="2 3">
    <name type="scientific">Mycena citricolor</name>
    <dbReference type="NCBI Taxonomy" id="2018698"/>
    <lineage>
        <taxon>Eukaryota</taxon>
        <taxon>Fungi</taxon>
        <taxon>Dikarya</taxon>
        <taxon>Basidiomycota</taxon>
        <taxon>Agaricomycotina</taxon>
        <taxon>Agaricomycetes</taxon>
        <taxon>Agaricomycetidae</taxon>
        <taxon>Agaricales</taxon>
        <taxon>Marasmiineae</taxon>
        <taxon>Mycenaceae</taxon>
        <taxon>Mycena</taxon>
    </lineage>
</organism>
<gene>
    <name evidence="2" type="ORF">MYCIT1_LOCUS16441</name>
</gene>
<protein>
    <submittedName>
        <fullName evidence="2">Uncharacterized protein</fullName>
    </submittedName>
</protein>
<feature type="transmembrane region" description="Helical" evidence="1">
    <location>
        <begin position="110"/>
        <end position="127"/>
    </location>
</feature>
<keyword evidence="1" id="KW-0812">Transmembrane</keyword>
<name>A0AAD2HAZ0_9AGAR</name>
<keyword evidence="1" id="KW-0472">Membrane</keyword>
<feature type="transmembrane region" description="Helical" evidence="1">
    <location>
        <begin position="14"/>
        <end position="34"/>
    </location>
</feature>
<proteinExistence type="predicted"/>
<feature type="transmembrane region" description="Helical" evidence="1">
    <location>
        <begin position="68"/>
        <end position="89"/>
    </location>
</feature>
<evidence type="ECO:0000313" key="2">
    <source>
        <dbReference type="EMBL" id="CAK5271414.1"/>
    </source>
</evidence>
<sequence length="137" mass="15088">MMRTYAIYGRPKKLLVLFAALWVGIASISLWAVFHWTSNFDAESDPVVSLSGTTSNCGVIGNNNLGLVAYASIAVTETVVGLLTIWHALRKSVFSRSGSAISYSKVMITFYRDGIMFYVMMLSIYFLDIGLQLSTVP</sequence>
<evidence type="ECO:0000256" key="1">
    <source>
        <dbReference type="SAM" id="Phobius"/>
    </source>
</evidence>
<evidence type="ECO:0000313" key="3">
    <source>
        <dbReference type="Proteomes" id="UP001295794"/>
    </source>
</evidence>
<keyword evidence="3" id="KW-1185">Reference proteome</keyword>
<keyword evidence="1" id="KW-1133">Transmembrane helix</keyword>
<dbReference type="Proteomes" id="UP001295794">
    <property type="component" value="Unassembled WGS sequence"/>
</dbReference>
<dbReference type="EMBL" id="CAVNYO010000171">
    <property type="protein sequence ID" value="CAK5271414.1"/>
    <property type="molecule type" value="Genomic_DNA"/>
</dbReference>